<accession>A0A919N174</accession>
<comment type="caution">
    <text evidence="2">The sequence shown here is derived from an EMBL/GenBank/DDBJ whole genome shotgun (WGS) entry which is preliminary data.</text>
</comment>
<evidence type="ECO:0000313" key="3">
    <source>
        <dbReference type="Proteomes" id="UP000636960"/>
    </source>
</evidence>
<dbReference type="EMBL" id="BOMV01000089">
    <property type="protein sequence ID" value="GIF00716.1"/>
    <property type="molecule type" value="Genomic_DNA"/>
</dbReference>
<dbReference type="Proteomes" id="UP000636960">
    <property type="component" value="Unassembled WGS sequence"/>
</dbReference>
<keyword evidence="1" id="KW-1133">Transmembrane helix</keyword>
<keyword evidence="1" id="KW-0812">Transmembrane</keyword>
<gene>
    <name evidence="2" type="ORF">Ari01nite_81800</name>
</gene>
<feature type="transmembrane region" description="Helical" evidence="1">
    <location>
        <begin position="106"/>
        <end position="126"/>
    </location>
</feature>
<protein>
    <submittedName>
        <fullName evidence="2">Uncharacterized protein</fullName>
    </submittedName>
</protein>
<organism evidence="2 3">
    <name type="scientific">Paractinoplanes rishiriensis</name>
    <dbReference type="NCBI Taxonomy" id="1050105"/>
    <lineage>
        <taxon>Bacteria</taxon>
        <taxon>Bacillati</taxon>
        <taxon>Actinomycetota</taxon>
        <taxon>Actinomycetes</taxon>
        <taxon>Micromonosporales</taxon>
        <taxon>Micromonosporaceae</taxon>
        <taxon>Paractinoplanes</taxon>
    </lineage>
</organism>
<dbReference type="AlphaFoldDB" id="A0A919N174"/>
<evidence type="ECO:0000313" key="2">
    <source>
        <dbReference type="EMBL" id="GIF00716.1"/>
    </source>
</evidence>
<name>A0A919N174_9ACTN</name>
<evidence type="ECO:0000256" key="1">
    <source>
        <dbReference type="SAM" id="Phobius"/>
    </source>
</evidence>
<keyword evidence="3" id="KW-1185">Reference proteome</keyword>
<feature type="transmembrane region" description="Helical" evidence="1">
    <location>
        <begin position="57"/>
        <end position="79"/>
    </location>
</feature>
<keyword evidence="1" id="KW-0472">Membrane</keyword>
<feature type="transmembrane region" description="Helical" evidence="1">
    <location>
        <begin position="132"/>
        <end position="150"/>
    </location>
</feature>
<sequence length="162" mass="16612">MRPAAAAAHSFAVPAMTRTTKAGGLVLAAGAVTWATTLLVARPEIGQTETLEILGGFAYQAGLAGFLSAAWSTGALGAGRTAKAFCGLRPLSWILRARVWPAPLRYLPLIGSLTLPVAAVVVLTAGNLAGQIVQAAGLALVWGGTGIHLQRRELCEVSVRSA</sequence>
<reference evidence="2" key="1">
    <citation type="submission" date="2021-01" db="EMBL/GenBank/DDBJ databases">
        <title>Whole genome shotgun sequence of Actinoplanes rishiriensis NBRC 108556.</title>
        <authorList>
            <person name="Komaki H."/>
            <person name="Tamura T."/>
        </authorList>
    </citation>
    <scope>NUCLEOTIDE SEQUENCE</scope>
    <source>
        <strain evidence="2">NBRC 108556</strain>
    </source>
</reference>
<proteinExistence type="predicted"/>